<dbReference type="Gene3D" id="3.90.840.10">
    <property type="entry name" value="Thiol-activated cytolysin superfamily/Thiol-activated cytolysin, alpha-beta domain"/>
    <property type="match status" value="1"/>
</dbReference>
<proteinExistence type="predicted"/>
<dbReference type="GO" id="GO:0015485">
    <property type="term" value="F:cholesterol binding"/>
    <property type="evidence" value="ECO:0007669"/>
    <property type="project" value="InterPro"/>
</dbReference>
<name>A0A1H7N1S0_AQUAM</name>
<accession>A0A1H7N1S0</accession>
<dbReference type="SUPFAM" id="SSF56978">
    <property type="entry name" value="Perfringolysin"/>
    <property type="match status" value="1"/>
</dbReference>
<evidence type="ECO:0000313" key="1">
    <source>
        <dbReference type="EMBL" id="SEL16958.1"/>
    </source>
</evidence>
<dbReference type="STRING" id="1038014.SAMN04487910_1921"/>
<dbReference type="Pfam" id="PF01289">
    <property type="entry name" value="Thiol_cytolysin"/>
    <property type="match status" value="1"/>
</dbReference>
<dbReference type="Proteomes" id="UP000198521">
    <property type="component" value="Unassembled WGS sequence"/>
</dbReference>
<evidence type="ECO:0000313" key="2">
    <source>
        <dbReference type="Proteomes" id="UP000198521"/>
    </source>
</evidence>
<keyword evidence="2" id="KW-1185">Reference proteome</keyword>
<dbReference type="InterPro" id="IPR036359">
    <property type="entry name" value="Thiol_cytolysin_sf"/>
</dbReference>
<protein>
    <submittedName>
        <fullName evidence="1">Thiol-activated cytolysin</fullName>
    </submittedName>
</protein>
<dbReference type="InterPro" id="IPR001869">
    <property type="entry name" value="Thiol_cytolysin"/>
</dbReference>
<dbReference type="OrthoDB" id="662759at2"/>
<dbReference type="AlphaFoldDB" id="A0A1H7N1S0"/>
<dbReference type="RefSeq" id="WP_091407807.1">
    <property type="nucleotide sequence ID" value="NZ_FOAB01000003.1"/>
</dbReference>
<dbReference type="InterPro" id="IPR036363">
    <property type="entry name" value="Thiol_cytolysin_ab_sf"/>
</dbReference>
<gene>
    <name evidence="1" type="ORF">SAMN04487910_1921</name>
</gene>
<dbReference type="PROSITE" id="PS51257">
    <property type="entry name" value="PROKAR_LIPOPROTEIN"/>
    <property type="match status" value="1"/>
</dbReference>
<organism evidence="1 2">
    <name type="scientific">Aquimarina amphilecti</name>
    <dbReference type="NCBI Taxonomy" id="1038014"/>
    <lineage>
        <taxon>Bacteria</taxon>
        <taxon>Pseudomonadati</taxon>
        <taxon>Bacteroidota</taxon>
        <taxon>Flavobacteriia</taxon>
        <taxon>Flavobacteriales</taxon>
        <taxon>Flavobacteriaceae</taxon>
        <taxon>Aquimarina</taxon>
    </lineage>
</organism>
<dbReference type="Gene3D" id="3.30.1040.20">
    <property type="match status" value="1"/>
</dbReference>
<sequence length="648" mass="71601">MKTHLFTKGLLAVAIGVTTIVSCTKDEILENETESINESNPTTISAKVIDLGTGDDSFFDVYPESRETKVIETTQSKEDREVEENGSMVTKRIVCTTEKVSVEDGSTNFQLFGGLTSDVVFPGNLLQGKTVVDPEIVTPSIIPVKRAGGTISINVNGGVGTPSVTVDEVKTSTIQSAINQIINSASGEVPANFNLSIEQIESERQLALEMGLTFEGWKAKVESSFKFSTEKQFNRTLVKLTQTFYTINFDTPTRPEDIFASDVTQEEYKPYIDQNNPATFISSVAYGRIFYMLVESTSSRQEMQTQLNFAYDGFGTSTQGSLDVSAFQSLKDLKITVVAYGGDASGAITLAGENSVNKIAQKLAEGTKIETASPLSYKVRSVYEPSRVVGVKLGTEFDVVNCEVKGVLPPEAYRGMVDIFEDGIGAMVRLKYRTILLYNLAGDKYAFYNIDLGKKIHEGIFDHNDPNAPLGVMPLDGVRAAYLETFESYRYKGIHFFDMSGTFTATMRFDPSTINSTAIPQNIGATYSQEVRQPYKRLLGSGDGFDKINGEAIDAASSIYSGTWNPTHTINNFYMVEGRIRADRHRKRGRGYWWDDRKSVNTQLIKSVGAIVRFTEGNDKKYMGIDTDGETMIIWTHLKEAEGPFVMK</sequence>
<reference evidence="1 2" key="1">
    <citation type="submission" date="2016-10" db="EMBL/GenBank/DDBJ databases">
        <authorList>
            <person name="de Groot N.N."/>
        </authorList>
    </citation>
    <scope>NUCLEOTIDE SEQUENCE [LARGE SCALE GENOMIC DNA]</scope>
    <source>
        <strain evidence="1 2">DSM 25232</strain>
    </source>
</reference>
<dbReference type="Gene3D" id="3.40.30.40">
    <property type="entry name" value="Perfringolysin"/>
    <property type="match status" value="1"/>
</dbReference>
<dbReference type="EMBL" id="FOAB01000003">
    <property type="protein sequence ID" value="SEL16958.1"/>
    <property type="molecule type" value="Genomic_DNA"/>
</dbReference>